<proteinExistence type="predicted"/>
<comment type="caution">
    <text evidence="1">The sequence shown here is derived from an EMBL/GenBank/DDBJ whole genome shotgun (WGS) entry which is preliminary data.</text>
</comment>
<dbReference type="Proteomes" id="UP000887013">
    <property type="component" value="Unassembled WGS sequence"/>
</dbReference>
<dbReference type="EMBL" id="BMAW01011328">
    <property type="protein sequence ID" value="GFT23245.1"/>
    <property type="molecule type" value="Genomic_DNA"/>
</dbReference>
<evidence type="ECO:0000313" key="1">
    <source>
        <dbReference type="EMBL" id="GFT23245.1"/>
    </source>
</evidence>
<reference evidence="1" key="1">
    <citation type="submission" date="2020-08" db="EMBL/GenBank/DDBJ databases">
        <title>Multicomponent nature underlies the extraordinary mechanical properties of spider dragline silk.</title>
        <authorList>
            <person name="Kono N."/>
            <person name="Nakamura H."/>
            <person name="Mori M."/>
            <person name="Yoshida Y."/>
            <person name="Ohtoshi R."/>
            <person name="Malay A.D."/>
            <person name="Moran D.A.P."/>
            <person name="Tomita M."/>
            <person name="Numata K."/>
            <person name="Arakawa K."/>
        </authorList>
    </citation>
    <scope>NUCLEOTIDE SEQUENCE</scope>
</reference>
<dbReference type="AlphaFoldDB" id="A0A8X6NM70"/>
<protein>
    <submittedName>
        <fullName evidence="1">Uncharacterized protein</fullName>
    </submittedName>
</protein>
<keyword evidence="2" id="KW-1185">Reference proteome</keyword>
<gene>
    <name evidence="1" type="ORF">NPIL_427571</name>
</gene>
<organism evidence="1 2">
    <name type="scientific">Nephila pilipes</name>
    <name type="common">Giant wood spider</name>
    <name type="synonym">Nephila maculata</name>
    <dbReference type="NCBI Taxonomy" id="299642"/>
    <lineage>
        <taxon>Eukaryota</taxon>
        <taxon>Metazoa</taxon>
        <taxon>Ecdysozoa</taxon>
        <taxon>Arthropoda</taxon>
        <taxon>Chelicerata</taxon>
        <taxon>Arachnida</taxon>
        <taxon>Araneae</taxon>
        <taxon>Araneomorphae</taxon>
        <taxon>Entelegynae</taxon>
        <taxon>Araneoidea</taxon>
        <taxon>Nephilidae</taxon>
        <taxon>Nephila</taxon>
    </lineage>
</organism>
<sequence>MARDVTIRIYNSSRRLFHDGFLPLRFASVYVSRTLKNCSSNLESFYRDDTEKSEECSDQGKFKILDSSL</sequence>
<name>A0A8X6NM70_NEPPI</name>
<evidence type="ECO:0000313" key="2">
    <source>
        <dbReference type="Proteomes" id="UP000887013"/>
    </source>
</evidence>
<accession>A0A8X6NM70</accession>